<name>A0A1J4KDX9_9EUKA</name>
<dbReference type="OrthoDB" id="10576282at2759"/>
<keyword evidence="2" id="KW-1185">Reference proteome</keyword>
<evidence type="ECO:0000313" key="1">
    <source>
        <dbReference type="EMBL" id="OHT09639.1"/>
    </source>
</evidence>
<accession>A0A1J4KDX9</accession>
<comment type="caution">
    <text evidence="1">The sequence shown here is derived from an EMBL/GenBank/DDBJ whole genome shotgun (WGS) entry which is preliminary data.</text>
</comment>
<proteinExistence type="predicted"/>
<dbReference type="RefSeq" id="XP_068362775.1">
    <property type="nucleotide sequence ID" value="XM_068501979.1"/>
</dbReference>
<protein>
    <recommendedName>
        <fullName evidence="3">Proteasome assembly chaperone 1</fullName>
    </recommendedName>
</protein>
<evidence type="ECO:0008006" key="3">
    <source>
        <dbReference type="Google" id="ProtNLM"/>
    </source>
</evidence>
<evidence type="ECO:0000313" key="2">
    <source>
        <dbReference type="Proteomes" id="UP000179807"/>
    </source>
</evidence>
<organism evidence="1 2">
    <name type="scientific">Tritrichomonas foetus</name>
    <dbReference type="NCBI Taxonomy" id="1144522"/>
    <lineage>
        <taxon>Eukaryota</taxon>
        <taxon>Metamonada</taxon>
        <taxon>Parabasalia</taxon>
        <taxon>Tritrichomonadida</taxon>
        <taxon>Tritrichomonadidae</taxon>
        <taxon>Tritrichomonas</taxon>
    </lineage>
</organism>
<sequence length="265" mass="29703">MNLFGSYLNIIGRLISEIIEYKQDFLYKKMDEKVFSFINLSEGDHEYATFKYVGADISNKICFCAVSPSACSLFSAITEDLNPVGFFIITINDIINPIDFANGSEPCTKFIRSFRNEVFKIGDVTFILFERPNICTSESVNAVIEMVKPEEIHVFGSISKNEFIGETEAPKIYYLSTDQIEGDSKLAYPNTIKDVAAGLLIRGLVNRIKVKVLHLVESDHGANVDSMELWAAKIADYIQIDASAKAKHANHIAKIRYVNLNGIYS</sequence>
<dbReference type="Proteomes" id="UP000179807">
    <property type="component" value="Unassembled WGS sequence"/>
</dbReference>
<dbReference type="GeneID" id="94836683"/>
<gene>
    <name evidence="1" type="ORF">TRFO_21454</name>
</gene>
<dbReference type="VEuPathDB" id="TrichDB:TRFO_21454"/>
<reference evidence="1" key="1">
    <citation type="submission" date="2016-10" db="EMBL/GenBank/DDBJ databases">
        <authorList>
            <person name="Benchimol M."/>
            <person name="Almeida L.G."/>
            <person name="Vasconcelos A.T."/>
            <person name="Perreira-Neves A."/>
            <person name="Rosa I.A."/>
            <person name="Tasca T."/>
            <person name="Bogo M.R."/>
            <person name="de Souza W."/>
        </authorList>
    </citation>
    <scope>NUCLEOTIDE SEQUENCE [LARGE SCALE GENOMIC DNA]</scope>
    <source>
        <strain evidence="1">K</strain>
    </source>
</reference>
<dbReference type="EMBL" id="MLAK01000634">
    <property type="protein sequence ID" value="OHT09639.1"/>
    <property type="molecule type" value="Genomic_DNA"/>
</dbReference>
<dbReference type="AlphaFoldDB" id="A0A1J4KDX9"/>